<accession>A0A1Y2F5E3</accession>
<feature type="domain" description="SigF-like NTF2-like" evidence="1">
    <location>
        <begin position="11"/>
        <end position="90"/>
    </location>
</feature>
<dbReference type="Pfam" id="PF24840">
    <property type="entry name" value="NTF2_SigF"/>
    <property type="match status" value="1"/>
</dbReference>
<evidence type="ECO:0000313" key="3">
    <source>
        <dbReference type="Proteomes" id="UP000193685"/>
    </source>
</evidence>
<sequence length="256" mass="28617">MTMDNDDRLEQDLRTLLHALTDCAESGAAQRTLVDQHFTPCAGFAHPLCIVPRRAPTRTYAGSREDLKAVYAVYKGLTRDIKIDVVRIMVKIDDLDERQEGESLGWYGWKDNKPPSSLDRSLLIHKAGAQQAAQCTQDGRRVIATATAMIDLRESLSAAFIPLGPRWFSRVYNLRLLTTLSLVKLSNGPSSAPKKESTGDGTWYVTFQHDAFPAEHLAETWIWPALPIIYGYRSYQLVAGVIGKTVGRVIERTGIW</sequence>
<proteinExistence type="predicted"/>
<organism evidence="2 3">
    <name type="scientific">Protomyces lactucae-debilis</name>
    <dbReference type="NCBI Taxonomy" id="2754530"/>
    <lineage>
        <taxon>Eukaryota</taxon>
        <taxon>Fungi</taxon>
        <taxon>Dikarya</taxon>
        <taxon>Ascomycota</taxon>
        <taxon>Taphrinomycotina</taxon>
        <taxon>Taphrinomycetes</taxon>
        <taxon>Taphrinales</taxon>
        <taxon>Protomycetaceae</taxon>
        <taxon>Protomyces</taxon>
    </lineage>
</organism>
<dbReference type="RefSeq" id="XP_040723266.1">
    <property type="nucleotide sequence ID" value="XM_040865944.1"/>
</dbReference>
<dbReference type="PANTHER" id="PTHR35393">
    <property type="entry name" value="CHROMOSOME 1, WHOLE GENOME SHOTGUN SEQUENCE"/>
    <property type="match status" value="1"/>
</dbReference>
<gene>
    <name evidence="2" type="ORF">BCR37DRAFT_114952</name>
</gene>
<dbReference type="GeneID" id="63782543"/>
<protein>
    <recommendedName>
        <fullName evidence="1">SigF-like NTF2-like domain-containing protein</fullName>
    </recommendedName>
</protein>
<name>A0A1Y2F5E3_PROLT</name>
<dbReference type="InterPro" id="IPR057514">
    <property type="entry name" value="NTF2_SigF"/>
</dbReference>
<reference evidence="2 3" key="1">
    <citation type="submission" date="2016-07" db="EMBL/GenBank/DDBJ databases">
        <title>Pervasive Adenine N6-methylation of Active Genes in Fungi.</title>
        <authorList>
            <consortium name="DOE Joint Genome Institute"/>
            <person name="Mondo S.J."/>
            <person name="Dannebaum R.O."/>
            <person name="Kuo R.C."/>
            <person name="Labutti K."/>
            <person name="Haridas S."/>
            <person name="Kuo A."/>
            <person name="Salamov A."/>
            <person name="Ahrendt S.R."/>
            <person name="Lipzen A."/>
            <person name="Sullivan W."/>
            <person name="Andreopoulos W.B."/>
            <person name="Clum A."/>
            <person name="Lindquist E."/>
            <person name="Daum C."/>
            <person name="Ramamoorthy G.K."/>
            <person name="Gryganskyi A."/>
            <person name="Culley D."/>
            <person name="Magnuson J.K."/>
            <person name="James T.Y."/>
            <person name="O'Malley M.A."/>
            <person name="Stajich J.E."/>
            <person name="Spatafora J.W."/>
            <person name="Visel A."/>
            <person name="Grigoriev I.V."/>
        </authorList>
    </citation>
    <scope>NUCLEOTIDE SEQUENCE [LARGE SCALE GENOMIC DNA]</scope>
    <source>
        <strain evidence="2 3">12-1054</strain>
    </source>
</reference>
<dbReference type="Proteomes" id="UP000193685">
    <property type="component" value="Unassembled WGS sequence"/>
</dbReference>
<dbReference type="AlphaFoldDB" id="A0A1Y2F5E3"/>
<evidence type="ECO:0000259" key="1">
    <source>
        <dbReference type="Pfam" id="PF24840"/>
    </source>
</evidence>
<dbReference type="PANTHER" id="PTHR35393:SF1">
    <property type="entry name" value="SNOAL-LIKE DOMAIN-CONTAINING PROTEIN"/>
    <property type="match status" value="1"/>
</dbReference>
<comment type="caution">
    <text evidence="2">The sequence shown here is derived from an EMBL/GenBank/DDBJ whole genome shotgun (WGS) entry which is preliminary data.</text>
</comment>
<keyword evidence="3" id="KW-1185">Reference proteome</keyword>
<evidence type="ECO:0000313" key="2">
    <source>
        <dbReference type="EMBL" id="ORY78155.1"/>
    </source>
</evidence>
<dbReference type="EMBL" id="MCFI01000018">
    <property type="protein sequence ID" value="ORY78155.1"/>
    <property type="molecule type" value="Genomic_DNA"/>
</dbReference>